<dbReference type="Gene3D" id="1.10.10.10">
    <property type="entry name" value="Winged helix-like DNA-binding domain superfamily/Winged helix DNA-binding domain"/>
    <property type="match status" value="1"/>
</dbReference>
<dbReference type="RefSeq" id="WP_310917856.1">
    <property type="nucleotide sequence ID" value="NZ_JAMQON010000001.1"/>
</dbReference>
<evidence type="ECO:0000259" key="2">
    <source>
        <dbReference type="Pfam" id="PF25213"/>
    </source>
</evidence>
<dbReference type="Pfam" id="PF25213">
    <property type="entry name" value="HVO_A0261_N"/>
    <property type="match status" value="1"/>
</dbReference>
<dbReference type="InterPro" id="IPR036390">
    <property type="entry name" value="WH_DNA-bd_sf"/>
</dbReference>
<comment type="caution">
    <text evidence="3">The sequence shown here is derived from an EMBL/GenBank/DDBJ whole genome shotgun (WGS) entry which is preliminary data.</text>
</comment>
<dbReference type="InterPro" id="IPR036388">
    <property type="entry name" value="WH-like_DNA-bd_sf"/>
</dbReference>
<keyword evidence="4" id="KW-1185">Reference proteome</keyword>
<dbReference type="Pfam" id="PF08350">
    <property type="entry name" value="FilR1_middle"/>
    <property type="match status" value="1"/>
</dbReference>
<reference evidence="3 4" key="1">
    <citation type="submission" date="2022-06" db="EMBL/GenBank/DDBJ databases">
        <title>Haloarcula sp. a new haloarchaeum isolate from saline soil.</title>
        <authorList>
            <person name="Strakova D."/>
            <person name="Galisteo C."/>
            <person name="Sanchez-Porro C."/>
            <person name="Ventosa A."/>
        </authorList>
    </citation>
    <scope>NUCLEOTIDE SEQUENCE [LARGE SCALE GENOMIC DNA]</scope>
    <source>
        <strain evidence="3 4">S1CR25-12</strain>
    </source>
</reference>
<dbReference type="InterPro" id="IPR057527">
    <property type="entry name" value="HVO_A0261-like_N"/>
</dbReference>
<sequence length="270" mass="30174">MDASATSSPLDDVEYLARSAHRVTALTALTKRPRSRDELLSLTGVSPSTMRRTLRAFEERRWVHRRDGRYEATELGAFVTAGLTQLLDRLETERLLRDTWELLPTEERGFTVGMWSDAVVTTAASENPYRPVNRFLSLLGTADRFRLVGFDLAVLEPCLADICDRVIDGADAEIIEAPAVVESLRSTYPERSARALNSGNLVVRTHDDLPPYGFGVFGDRVAVTGYDAESGTVRVIIDTDAPEAREWVKSRFERYRQERSPLALESPGGR</sequence>
<dbReference type="EMBL" id="JAMQON010000001">
    <property type="protein sequence ID" value="MDS0258295.1"/>
    <property type="molecule type" value="Genomic_DNA"/>
</dbReference>
<organism evidence="3 4">
    <name type="scientific">Haloarcula saliterrae</name>
    <dbReference type="NCBI Taxonomy" id="2950534"/>
    <lineage>
        <taxon>Archaea</taxon>
        <taxon>Methanobacteriati</taxon>
        <taxon>Methanobacteriota</taxon>
        <taxon>Stenosarchaea group</taxon>
        <taxon>Halobacteria</taxon>
        <taxon>Halobacteriales</taxon>
        <taxon>Haloarculaceae</taxon>
        <taxon>Haloarcula</taxon>
    </lineage>
</organism>
<protein>
    <submittedName>
        <fullName evidence="3">MarR family transcriptional regulator</fullName>
    </submittedName>
</protein>
<dbReference type="InterPro" id="IPR013561">
    <property type="entry name" value="FilR1_middle_dom"/>
</dbReference>
<name>A0ABU2F8Y0_9EURY</name>
<proteinExistence type="predicted"/>
<evidence type="ECO:0000313" key="3">
    <source>
        <dbReference type="EMBL" id="MDS0258295.1"/>
    </source>
</evidence>
<dbReference type="SUPFAM" id="SSF46785">
    <property type="entry name" value="Winged helix' DNA-binding domain"/>
    <property type="match status" value="1"/>
</dbReference>
<feature type="domain" description="HVO-A0261-like N-terminal" evidence="2">
    <location>
        <begin position="11"/>
        <end position="94"/>
    </location>
</feature>
<evidence type="ECO:0000313" key="4">
    <source>
        <dbReference type="Proteomes" id="UP001259659"/>
    </source>
</evidence>
<dbReference type="Proteomes" id="UP001259659">
    <property type="component" value="Unassembled WGS sequence"/>
</dbReference>
<evidence type="ECO:0000259" key="1">
    <source>
        <dbReference type="Pfam" id="PF08350"/>
    </source>
</evidence>
<feature type="domain" description="Methanogenesis regulatory protein FilR1 middle" evidence="1">
    <location>
        <begin position="128"/>
        <end position="257"/>
    </location>
</feature>
<gene>
    <name evidence="3" type="ORF">NDI56_02590</name>
</gene>
<accession>A0ABU2F8Y0</accession>